<evidence type="ECO:0000256" key="1">
    <source>
        <dbReference type="ARBA" id="ARBA00004370"/>
    </source>
</evidence>
<organism evidence="8 9">
    <name type="scientific">Diversispora epigaea</name>
    <dbReference type="NCBI Taxonomy" id="1348612"/>
    <lineage>
        <taxon>Eukaryota</taxon>
        <taxon>Fungi</taxon>
        <taxon>Fungi incertae sedis</taxon>
        <taxon>Mucoromycota</taxon>
        <taxon>Glomeromycotina</taxon>
        <taxon>Glomeromycetes</taxon>
        <taxon>Diversisporales</taxon>
        <taxon>Diversisporaceae</taxon>
        <taxon>Diversispora</taxon>
    </lineage>
</organism>
<dbReference type="PANTHER" id="PTHR48020">
    <property type="entry name" value="PROTON MYO-INOSITOL COTRANSPORTER"/>
    <property type="match status" value="1"/>
</dbReference>
<reference evidence="8 9" key="1">
    <citation type="submission" date="2018-08" db="EMBL/GenBank/DDBJ databases">
        <title>Genome and evolution of the arbuscular mycorrhizal fungus Diversispora epigaea (formerly Glomus versiforme) and its bacterial endosymbionts.</title>
        <authorList>
            <person name="Sun X."/>
            <person name="Fei Z."/>
            <person name="Harrison M."/>
        </authorList>
    </citation>
    <scope>NUCLEOTIDE SEQUENCE [LARGE SCALE GENOMIC DNA]</scope>
    <source>
        <strain evidence="8 9">IT104</strain>
    </source>
</reference>
<sequence length="208" mass="24173">MFIFGRIISMEHILLRFRPLNCVVLYQLSVITGIVLIQSVGLPLSYVPGWRILFAVSTIPAILQLILASIIGVETPRYLISQNRIEEAKMILQKLRKGYNIDSEFEEIVRGQNKLKEEKIVQGQIKFEEKKIENLKIETIEIEKANPQIEKIEIEINKVFEVRKSFTVFELLKDPYCRKLMVILLVIHSTQQLCSIQGIVLYRQVNNF</sequence>
<dbReference type="Proteomes" id="UP000266861">
    <property type="component" value="Unassembled WGS sequence"/>
</dbReference>
<keyword evidence="4 7" id="KW-1133">Transmembrane helix</keyword>
<gene>
    <name evidence="8" type="ORF">Glove_114g27</name>
</gene>
<evidence type="ECO:0000256" key="5">
    <source>
        <dbReference type="ARBA" id="ARBA00023136"/>
    </source>
</evidence>
<dbReference type="PANTHER" id="PTHR48020:SF12">
    <property type="entry name" value="PROTON MYO-INOSITOL COTRANSPORTER"/>
    <property type="match status" value="1"/>
</dbReference>
<comment type="subcellular location">
    <subcellularLocation>
        <location evidence="1">Membrane</location>
    </subcellularLocation>
</comment>
<dbReference type="OrthoDB" id="4540492at2759"/>
<dbReference type="GO" id="GO:0016020">
    <property type="term" value="C:membrane"/>
    <property type="evidence" value="ECO:0007669"/>
    <property type="project" value="UniProtKB-SubCell"/>
</dbReference>
<keyword evidence="2" id="KW-0813">Transport</keyword>
<dbReference type="GO" id="GO:0022857">
    <property type="term" value="F:transmembrane transporter activity"/>
    <property type="evidence" value="ECO:0007669"/>
    <property type="project" value="InterPro"/>
</dbReference>
<feature type="transmembrane region" description="Helical" evidence="7">
    <location>
        <begin position="52"/>
        <end position="73"/>
    </location>
</feature>
<comment type="caution">
    <text evidence="8">The sequence shown here is derived from an EMBL/GenBank/DDBJ whole genome shotgun (WGS) entry which is preliminary data.</text>
</comment>
<evidence type="ECO:0000256" key="6">
    <source>
        <dbReference type="SAM" id="Coils"/>
    </source>
</evidence>
<feature type="transmembrane region" description="Helical" evidence="7">
    <location>
        <begin position="20"/>
        <end position="40"/>
    </location>
</feature>
<dbReference type="Pfam" id="PF00083">
    <property type="entry name" value="Sugar_tr"/>
    <property type="match status" value="1"/>
</dbReference>
<evidence type="ECO:0000313" key="8">
    <source>
        <dbReference type="EMBL" id="RHZ82019.1"/>
    </source>
</evidence>
<dbReference type="SUPFAM" id="SSF103473">
    <property type="entry name" value="MFS general substrate transporter"/>
    <property type="match status" value="1"/>
</dbReference>
<evidence type="ECO:0000256" key="7">
    <source>
        <dbReference type="SAM" id="Phobius"/>
    </source>
</evidence>
<dbReference type="EMBL" id="PQFF01000106">
    <property type="protein sequence ID" value="RHZ82019.1"/>
    <property type="molecule type" value="Genomic_DNA"/>
</dbReference>
<evidence type="ECO:0000256" key="3">
    <source>
        <dbReference type="ARBA" id="ARBA00022692"/>
    </source>
</evidence>
<keyword evidence="6" id="KW-0175">Coiled coil</keyword>
<dbReference type="Gene3D" id="1.20.1250.20">
    <property type="entry name" value="MFS general substrate transporter like domains"/>
    <property type="match status" value="1"/>
</dbReference>
<accession>A0A397J138</accession>
<feature type="coiled-coil region" evidence="6">
    <location>
        <begin position="118"/>
        <end position="145"/>
    </location>
</feature>
<evidence type="ECO:0008006" key="10">
    <source>
        <dbReference type="Google" id="ProtNLM"/>
    </source>
</evidence>
<proteinExistence type="predicted"/>
<keyword evidence="9" id="KW-1185">Reference proteome</keyword>
<protein>
    <recommendedName>
        <fullName evidence="10">Major facilitator superfamily (MFS) profile domain-containing protein</fullName>
    </recommendedName>
</protein>
<keyword evidence="3 7" id="KW-0812">Transmembrane</keyword>
<dbReference type="InterPro" id="IPR036259">
    <property type="entry name" value="MFS_trans_sf"/>
</dbReference>
<evidence type="ECO:0000256" key="2">
    <source>
        <dbReference type="ARBA" id="ARBA00022448"/>
    </source>
</evidence>
<dbReference type="InterPro" id="IPR005828">
    <property type="entry name" value="MFS_sugar_transport-like"/>
</dbReference>
<dbReference type="STRING" id="1348612.A0A397J138"/>
<dbReference type="InterPro" id="IPR050814">
    <property type="entry name" value="Myo-inositol_Transporter"/>
</dbReference>
<evidence type="ECO:0000256" key="4">
    <source>
        <dbReference type="ARBA" id="ARBA00022989"/>
    </source>
</evidence>
<keyword evidence="5 7" id="KW-0472">Membrane</keyword>
<dbReference type="AlphaFoldDB" id="A0A397J138"/>
<evidence type="ECO:0000313" key="9">
    <source>
        <dbReference type="Proteomes" id="UP000266861"/>
    </source>
</evidence>
<name>A0A397J138_9GLOM</name>